<dbReference type="Proteomes" id="UP000290261">
    <property type="component" value="Unassembled WGS sequence"/>
</dbReference>
<feature type="signal peptide" evidence="1">
    <location>
        <begin position="1"/>
        <end position="23"/>
    </location>
</feature>
<comment type="caution">
    <text evidence="2">The sequence shown here is derived from an EMBL/GenBank/DDBJ whole genome shotgun (WGS) entry which is preliminary data.</text>
</comment>
<name>A0A444VH76_9FLAO</name>
<dbReference type="Pfam" id="PF16395">
    <property type="entry name" value="DUF5004"/>
    <property type="match status" value="1"/>
</dbReference>
<protein>
    <recommendedName>
        <fullName evidence="4">DUF5004 domain-containing protein</fullName>
    </recommendedName>
</protein>
<dbReference type="EMBL" id="JJMP01000013">
    <property type="protein sequence ID" value="RYC50108.1"/>
    <property type="molecule type" value="Genomic_DNA"/>
</dbReference>
<dbReference type="RefSeq" id="WP_129656226.1">
    <property type="nucleotide sequence ID" value="NZ_ML142917.1"/>
</dbReference>
<proteinExistence type="predicted"/>
<gene>
    <name evidence="2" type="ORF">DN53_07000</name>
</gene>
<accession>A0A444VH76</accession>
<dbReference type="AlphaFoldDB" id="A0A444VH76"/>
<feature type="chain" id="PRO_5019353708" description="DUF5004 domain-containing protein" evidence="1">
    <location>
        <begin position="24"/>
        <end position="172"/>
    </location>
</feature>
<evidence type="ECO:0000313" key="3">
    <source>
        <dbReference type="Proteomes" id="UP000290261"/>
    </source>
</evidence>
<keyword evidence="1" id="KW-0732">Signal</keyword>
<sequence>MKKNAFMCLAVLVTGIFITSCNSDDGGDCLGDFTGALTENEQKLTGTWILSSIVSIEEVDITDDGEDNPSNNIYAQYSDCQKSTFYTFNSDRTYQIGQSQSFEGCENVLTTEGTWQLSSQTLGMVRNCLLQNIVINFSADETNFYFSDNYTVTEVDGNTVQTDITFTYTLTP</sequence>
<dbReference type="InterPro" id="IPR032168">
    <property type="entry name" value="DUF5004"/>
</dbReference>
<keyword evidence="3" id="KW-1185">Reference proteome</keyword>
<organism evidence="2 3">
    <name type="scientific">Flagellimonas olearia</name>
    <dbReference type="NCBI Taxonomy" id="552546"/>
    <lineage>
        <taxon>Bacteria</taxon>
        <taxon>Pseudomonadati</taxon>
        <taxon>Bacteroidota</taxon>
        <taxon>Flavobacteriia</taxon>
        <taxon>Flavobacteriales</taxon>
        <taxon>Flavobacteriaceae</taxon>
        <taxon>Flagellimonas</taxon>
    </lineage>
</organism>
<evidence type="ECO:0000313" key="2">
    <source>
        <dbReference type="EMBL" id="RYC50108.1"/>
    </source>
</evidence>
<dbReference type="PROSITE" id="PS51257">
    <property type="entry name" value="PROKAR_LIPOPROTEIN"/>
    <property type="match status" value="1"/>
</dbReference>
<evidence type="ECO:0000256" key="1">
    <source>
        <dbReference type="SAM" id="SignalP"/>
    </source>
</evidence>
<reference evidence="2 3" key="1">
    <citation type="submission" date="2014-04" db="EMBL/GenBank/DDBJ databases">
        <title>Whole genome of Muricauda olearia.</title>
        <authorList>
            <person name="Zhang X.-H."/>
            <person name="Tang K."/>
        </authorList>
    </citation>
    <scope>NUCLEOTIDE SEQUENCE [LARGE SCALE GENOMIC DNA]</scope>
    <source>
        <strain evidence="2 3">Th120</strain>
    </source>
</reference>
<evidence type="ECO:0008006" key="4">
    <source>
        <dbReference type="Google" id="ProtNLM"/>
    </source>
</evidence>